<organism evidence="3 4">
    <name type="scientific">Geodermatophilus sabuli</name>
    <dbReference type="NCBI Taxonomy" id="1564158"/>
    <lineage>
        <taxon>Bacteria</taxon>
        <taxon>Bacillati</taxon>
        <taxon>Actinomycetota</taxon>
        <taxon>Actinomycetes</taxon>
        <taxon>Geodermatophilales</taxon>
        <taxon>Geodermatophilaceae</taxon>
        <taxon>Geodermatophilus</taxon>
    </lineage>
</organism>
<gene>
    <name evidence="3" type="ORF">SAMN06893097_101452</name>
</gene>
<accession>A0A285E6K2</accession>
<dbReference type="Pfam" id="PF00582">
    <property type="entry name" value="Usp"/>
    <property type="match status" value="1"/>
</dbReference>
<dbReference type="Gene3D" id="3.40.50.620">
    <property type="entry name" value="HUPs"/>
    <property type="match status" value="1"/>
</dbReference>
<dbReference type="AlphaFoldDB" id="A0A285E6K2"/>
<dbReference type="RefSeq" id="WP_097203979.1">
    <property type="nucleotide sequence ID" value="NZ_JACHXB010000001.1"/>
</dbReference>
<reference evidence="3 4" key="1">
    <citation type="submission" date="2017-09" db="EMBL/GenBank/DDBJ databases">
        <authorList>
            <person name="Ehlers B."/>
            <person name="Leendertz F.H."/>
        </authorList>
    </citation>
    <scope>NUCLEOTIDE SEQUENCE [LARGE SCALE GENOMIC DNA]</scope>
    <source>
        <strain evidence="3 4">DSM 46844</strain>
    </source>
</reference>
<name>A0A285E6K2_9ACTN</name>
<dbReference type="PANTHER" id="PTHR46268">
    <property type="entry name" value="STRESS RESPONSE PROTEIN NHAX"/>
    <property type="match status" value="1"/>
</dbReference>
<dbReference type="InterPro" id="IPR014729">
    <property type="entry name" value="Rossmann-like_a/b/a_fold"/>
</dbReference>
<dbReference type="CDD" id="cd00293">
    <property type="entry name" value="USP-like"/>
    <property type="match status" value="1"/>
</dbReference>
<dbReference type="SUPFAM" id="SSF52402">
    <property type="entry name" value="Adenine nucleotide alpha hydrolases-like"/>
    <property type="match status" value="1"/>
</dbReference>
<keyword evidence="4" id="KW-1185">Reference proteome</keyword>
<feature type="domain" description="UspA" evidence="2">
    <location>
        <begin position="4"/>
        <end position="135"/>
    </location>
</feature>
<dbReference type="Proteomes" id="UP000219514">
    <property type="component" value="Unassembled WGS sequence"/>
</dbReference>
<dbReference type="PANTHER" id="PTHR46268:SF6">
    <property type="entry name" value="UNIVERSAL STRESS PROTEIN UP12"/>
    <property type="match status" value="1"/>
</dbReference>
<protein>
    <submittedName>
        <fullName evidence="3">Nucleotide-binding universal stress protein, UspA family</fullName>
    </submittedName>
</protein>
<proteinExistence type="inferred from homology"/>
<comment type="similarity">
    <text evidence="1">Belongs to the universal stress protein A family.</text>
</comment>
<evidence type="ECO:0000313" key="4">
    <source>
        <dbReference type="Proteomes" id="UP000219514"/>
    </source>
</evidence>
<evidence type="ECO:0000259" key="2">
    <source>
        <dbReference type="Pfam" id="PF00582"/>
    </source>
</evidence>
<evidence type="ECO:0000313" key="3">
    <source>
        <dbReference type="EMBL" id="SNX94655.1"/>
    </source>
</evidence>
<dbReference type="InterPro" id="IPR006016">
    <property type="entry name" value="UspA"/>
</dbReference>
<sequence>MTVYDRILAAIDVSPGSPDDFLDRTSRFAKMTGGTVHLLHVARGHVVVQDITAGSGLGVLEGDDDVATGEHTMVQGAVDRLAAAGVAVHGEFVNATEHDIAAVILQRAEELDADLIVLGHPHHRGSTVAEQVIRGHPARSVLLVP</sequence>
<evidence type="ECO:0000256" key="1">
    <source>
        <dbReference type="ARBA" id="ARBA00008791"/>
    </source>
</evidence>
<dbReference type="EMBL" id="OBDO01000001">
    <property type="protein sequence ID" value="SNX94655.1"/>
    <property type="molecule type" value="Genomic_DNA"/>
</dbReference>